<dbReference type="InterPro" id="IPR027417">
    <property type="entry name" value="P-loop_NTPase"/>
</dbReference>
<reference evidence="1" key="1">
    <citation type="journal article" date="2014" name="Int. J. Syst. Evol. Microbiol.">
        <title>Complete genome sequence of Corynebacterium casei LMG S-19264T (=DSM 44701T), isolated from a smear-ripened cheese.</title>
        <authorList>
            <consortium name="US DOE Joint Genome Institute (JGI-PGF)"/>
            <person name="Walter F."/>
            <person name="Albersmeier A."/>
            <person name="Kalinowski J."/>
            <person name="Ruckert C."/>
        </authorList>
    </citation>
    <scope>NUCLEOTIDE SEQUENCE</scope>
    <source>
        <strain evidence="1">CGMCC 4.7110</strain>
    </source>
</reference>
<dbReference type="Proteomes" id="UP000653411">
    <property type="component" value="Unassembled WGS sequence"/>
</dbReference>
<dbReference type="PANTHER" id="PTHR47691">
    <property type="entry name" value="REGULATOR-RELATED"/>
    <property type="match status" value="1"/>
</dbReference>
<protein>
    <recommendedName>
        <fullName evidence="3">ATP/GTP-binding protein</fullName>
    </recommendedName>
</protein>
<sequence>MDPSTLVRALRPFENTPHLTVDLVLDRAPSMELWTRTVDDLRAALGRAPFQELRVRTVDTSAAGEPSTADTGVPRPGGQVVLLVSNCVEDAWQDGRAAVLLDHWCRTSATAVLQPLPPSLRHRVRAPIAPFRWRAARPATPTAWLECGLRPGSLEEAAGLHAPGAVPVLDPADSRSVEAWARLVAAPTTDWYEGDGIPTPGPGTSDGFATPVPRTEPADLVQTLRDVAGPAAVRLAALLAVAPLVTLDLLHAVRRGLLPEADEAVPEVFHSGLLVRAPDRDRDLDGQHAFVLLDGAAELLAEGLTRSDMRRALDLAVELLPPAAWARNMRRAPSSALREEPVRPAPPTRRDGPDLRVVRSALPARNSRFVGRGELLDTIGATLRRPGGDGLCVLHGIAGVGKTQAALEYAHRHRGAYDFVWWSQARDARNLALSLARLGDELSVPPGPDGLAPVDGVLDRLRSGRVDRGWLLVLDNADPPAGLTSLLPLGAGHILITSRHVSWTEETAHPLRVAPLSREESLALLRARAPWLTDDQGSAVAERAGSLPPLLIHLGRSLSKGPLDVTEHLDGFDRLCASLLLNYGLPDYDVKLAAVWQRAVAELADADGAAAELLRVLSCLGTGPVSYGLLSAATEPTPATGDGGVLHDKYALHLALLRLSDEDLATVEVQGGPVEVHPALQMVMRGVVMTPNEYRTAQEAVLRLLAAALPADPATPSGRVRMTEIARRLDLPAALRVPPAAAYRLVTAVIEHHAAVGDTRAAGGLARAALKVWSGRFGADDPSVAVLRAHAGPPSSDP</sequence>
<evidence type="ECO:0008006" key="3">
    <source>
        <dbReference type="Google" id="ProtNLM"/>
    </source>
</evidence>
<dbReference type="PANTHER" id="PTHR47691:SF3">
    <property type="entry name" value="HTH-TYPE TRANSCRIPTIONAL REGULATOR RV0890C-RELATED"/>
    <property type="match status" value="1"/>
</dbReference>
<comment type="caution">
    <text evidence="1">The sequence shown here is derived from an EMBL/GenBank/DDBJ whole genome shotgun (WGS) entry which is preliminary data.</text>
</comment>
<dbReference type="EMBL" id="BMML01000004">
    <property type="protein sequence ID" value="GGN01081.1"/>
    <property type="molecule type" value="Genomic_DNA"/>
</dbReference>
<dbReference type="AlphaFoldDB" id="A0A918CQF1"/>
<evidence type="ECO:0000313" key="2">
    <source>
        <dbReference type="Proteomes" id="UP000653411"/>
    </source>
</evidence>
<organism evidence="1 2">
    <name type="scientific">Streptomyces fuscichromogenes</name>
    <dbReference type="NCBI Taxonomy" id="1324013"/>
    <lineage>
        <taxon>Bacteria</taxon>
        <taxon>Bacillati</taxon>
        <taxon>Actinomycetota</taxon>
        <taxon>Actinomycetes</taxon>
        <taxon>Kitasatosporales</taxon>
        <taxon>Streptomycetaceae</taxon>
        <taxon>Streptomyces</taxon>
    </lineage>
</organism>
<dbReference type="SUPFAM" id="SSF52540">
    <property type="entry name" value="P-loop containing nucleoside triphosphate hydrolases"/>
    <property type="match status" value="1"/>
</dbReference>
<dbReference type="NCBIfam" id="NF040586">
    <property type="entry name" value="FxSxx_TPR"/>
    <property type="match status" value="1"/>
</dbReference>
<evidence type="ECO:0000313" key="1">
    <source>
        <dbReference type="EMBL" id="GGN01081.1"/>
    </source>
</evidence>
<gene>
    <name evidence="1" type="ORF">GCM10011578_022940</name>
</gene>
<accession>A0A918CQF1</accession>
<name>A0A918CQF1_9ACTN</name>
<dbReference type="Gene3D" id="3.40.50.300">
    <property type="entry name" value="P-loop containing nucleotide triphosphate hydrolases"/>
    <property type="match status" value="1"/>
</dbReference>
<dbReference type="RefSeq" id="WP_189262522.1">
    <property type="nucleotide sequence ID" value="NZ_BMML01000004.1"/>
</dbReference>
<reference evidence="1" key="2">
    <citation type="submission" date="2020-09" db="EMBL/GenBank/DDBJ databases">
        <authorList>
            <person name="Sun Q."/>
            <person name="Zhou Y."/>
        </authorList>
    </citation>
    <scope>NUCLEOTIDE SEQUENCE</scope>
    <source>
        <strain evidence="1">CGMCC 4.7110</strain>
    </source>
</reference>
<proteinExistence type="predicted"/>
<keyword evidence="2" id="KW-1185">Reference proteome</keyword>